<evidence type="ECO:0000313" key="2">
    <source>
        <dbReference type="Proteomes" id="UP000188613"/>
    </source>
</evidence>
<dbReference type="EMBL" id="MSFI01000012">
    <property type="protein sequence ID" value="OMP67042.1"/>
    <property type="molecule type" value="Genomic_DNA"/>
</dbReference>
<dbReference type="OrthoDB" id="2614062at2"/>
<dbReference type="Proteomes" id="UP000188613">
    <property type="component" value="Unassembled WGS sequence"/>
</dbReference>
<proteinExistence type="predicted"/>
<dbReference type="STRING" id="1714355.BTO28_08630"/>
<evidence type="ECO:0000313" key="1">
    <source>
        <dbReference type="EMBL" id="OMP67042.1"/>
    </source>
</evidence>
<accession>A0A1V2A849</accession>
<keyword evidence="2" id="KW-1185">Reference proteome</keyword>
<reference evidence="1 2" key="1">
    <citation type="submission" date="2016-12" db="EMBL/GenBank/DDBJ databases">
        <title>Domibacillus sp. SAB 38T whole genome sequencing.</title>
        <authorList>
            <person name="Verma A."/>
            <person name="Ojha A.K."/>
            <person name="Krishnamurthi S."/>
        </authorList>
    </citation>
    <scope>NUCLEOTIDE SEQUENCE [LARGE SCALE GENOMIC DNA]</scope>
    <source>
        <strain evidence="1 2">SAB 38</strain>
    </source>
</reference>
<comment type="caution">
    <text evidence="1">The sequence shown here is derived from an EMBL/GenBank/DDBJ whole genome shotgun (WGS) entry which is preliminary data.</text>
</comment>
<protein>
    <submittedName>
        <fullName evidence="1">Uncharacterized protein</fullName>
    </submittedName>
</protein>
<gene>
    <name evidence="1" type="ORF">BTO28_08630</name>
</gene>
<sequence length="133" mass="15522">MRYEDFMAQISNSIENDWLYDDEIGKFVFRNDIRISIQSDRTESVGDDGFYERWATNFPNENASRKKYFLQFNDCIVDTFYTVQVDGFRSAIPYPRLNGMTITQQQYNIGSIINSIHGYSFDEYLTSAGITVV</sequence>
<dbReference type="RefSeq" id="WP_076765297.1">
    <property type="nucleotide sequence ID" value="NZ_MSFI01000012.1"/>
</dbReference>
<organism evidence="1 2">
    <name type="scientific">Domibacillus epiphyticus</name>
    <dbReference type="NCBI Taxonomy" id="1714355"/>
    <lineage>
        <taxon>Bacteria</taxon>
        <taxon>Bacillati</taxon>
        <taxon>Bacillota</taxon>
        <taxon>Bacilli</taxon>
        <taxon>Bacillales</taxon>
        <taxon>Bacillaceae</taxon>
        <taxon>Domibacillus</taxon>
    </lineage>
</organism>
<name>A0A1V2A849_9BACI</name>
<dbReference type="AlphaFoldDB" id="A0A1V2A849"/>